<dbReference type="EMBL" id="JAJSOW010000003">
    <property type="protein sequence ID" value="KAI9195718.1"/>
    <property type="molecule type" value="Genomic_DNA"/>
</dbReference>
<evidence type="ECO:0000256" key="2">
    <source>
        <dbReference type="ARBA" id="ARBA00022676"/>
    </source>
</evidence>
<dbReference type="Proteomes" id="UP001064489">
    <property type="component" value="Chromosome 1"/>
</dbReference>
<dbReference type="PANTHER" id="PTHR48048">
    <property type="entry name" value="GLYCOSYLTRANSFERASE"/>
    <property type="match status" value="1"/>
</dbReference>
<keyword evidence="3 4" id="KW-0808">Transferase</keyword>
<dbReference type="InterPro" id="IPR050481">
    <property type="entry name" value="UDP-glycosyltransf_plant"/>
</dbReference>
<keyword evidence="2 4" id="KW-0328">Glycosyltransferase</keyword>
<protein>
    <recommendedName>
        <fullName evidence="5">Glycosyltransferase</fullName>
        <ecNumber evidence="5">2.4.1.-</ecNumber>
    </recommendedName>
</protein>
<dbReference type="CDD" id="cd03784">
    <property type="entry name" value="GT1_Gtf-like"/>
    <property type="match status" value="1"/>
</dbReference>
<name>A0AAD5P2D4_ACENE</name>
<dbReference type="Gene3D" id="3.40.50.2000">
    <property type="entry name" value="Glycogen Phosphorylase B"/>
    <property type="match status" value="2"/>
</dbReference>
<evidence type="ECO:0000256" key="1">
    <source>
        <dbReference type="ARBA" id="ARBA00009995"/>
    </source>
</evidence>
<reference evidence="6" key="2">
    <citation type="submission" date="2023-02" db="EMBL/GenBank/DDBJ databases">
        <authorList>
            <person name="Swenson N.G."/>
            <person name="Wegrzyn J.L."/>
            <person name="Mcevoy S.L."/>
        </authorList>
    </citation>
    <scope>NUCLEOTIDE SEQUENCE</scope>
    <source>
        <strain evidence="6">91603</strain>
        <tissue evidence="6">Leaf</tissue>
    </source>
</reference>
<dbReference type="InterPro" id="IPR002213">
    <property type="entry name" value="UDP_glucos_trans"/>
</dbReference>
<gene>
    <name evidence="6" type="ORF">LWI28_017424</name>
</gene>
<evidence type="ECO:0000313" key="6">
    <source>
        <dbReference type="EMBL" id="KAI9195718.1"/>
    </source>
</evidence>
<dbReference type="GO" id="GO:0035251">
    <property type="term" value="F:UDP-glucosyltransferase activity"/>
    <property type="evidence" value="ECO:0007669"/>
    <property type="project" value="InterPro"/>
</dbReference>
<dbReference type="FunFam" id="3.40.50.2000:FF:000080">
    <property type="entry name" value="Glycosyltransferase"/>
    <property type="match status" value="1"/>
</dbReference>
<evidence type="ECO:0000256" key="5">
    <source>
        <dbReference type="RuleBase" id="RU362057"/>
    </source>
</evidence>
<evidence type="ECO:0000313" key="7">
    <source>
        <dbReference type="Proteomes" id="UP001064489"/>
    </source>
</evidence>
<dbReference type="AlphaFoldDB" id="A0AAD5P2D4"/>
<dbReference type="EC" id="2.4.1.-" evidence="5"/>
<dbReference type="PANTHER" id="PTHR48048:SF94">
    <property type="entry name" value="GLYCOSYLTRANSFERASE"/>
    <property type="match status" value="1"/>
</dbReference>
<evidence type="ECO:0000256" key="3">
    <source>
        <dbReference type="ARBA" id="ARBA00022679"/>
    </source>
</evidence>
<dbReference type="SUPFAM" id="SSF53756">
    <property type="entry name" value="UDP-Glycosyltransferase/glycogen phosphorylase"/>
    <property type="match status" value="1"/>
</dbReference>
<dbReference type="PROSITE" id="PS00375">
    <property type="entry name" value="UDPGT"/>
    <property type="match status" value="1"/>
</dbReference>
<sequence length="477" mass="52899">MKEAELIFVPLPSIGHLVSTLEFAKRLIDRNDRISIAVLVMKLPLFPHVDAYTKSVAAAQPRIRLIELPQVDSPPLNLRKSCSEYFNYLFVESQVANVRHVVSEIVLSRSNSDSVRVTGLVVDMFCVSFTDIAIELGLPSYVYFASNTGFLSVLMDIPTHQDEIEESSNSELLIPGIVNPVPVSVLPQSLFTINKDGYSTYIKLAQKFKNVNGILVNTFFELEQYAVNSFSGGLNPPVYTIGPVLDLQGQPNPNLDEEQCRKNLKWLDDQPESSVVFLCFGSGGCFGPAQVKEMAIGLEESEHKFLWSLRLSPPNNEVPGNDDADIFPEGFLERIRGRGMICGWAPQIEVLAHRAIGGFVSHCGWNSILESLWYGVPIMTWPLYAEQQLNAFRMVKELGLAVELRLDSKSDNGDLVTAAEISRAVRCVMDGDSEIRKKVKNMADISRKSLMDGGSSFVSVKQFIDLVLCGDTSGRVK</sequence>
<evidence type="ECO:0000256" key="4">
    <source>
        <dbReference type="RuleBase" id="RU003718"/>
    </source>
</evidence>
<accession>A0AAD5P2D4</accession>
<comment type="caution">
    <text evidence="6">The sequence shown here is derived from an EMBL/GenBank/DDBJ whole genome shotgun (WGS) entry which is preliminary data.</text>
</comment>
<organism evidence="6 7">
    <name type="scientific">Acer negundo</name>
    <name type="common">Box elder</name>
    <dbReference type="NCBI Taxonomy" id="4023"/>
    <lineage>
        <taxon>Eukaryota</taxon>
        <taxon>Viridiplantae</taxon>
        <taxon>Streptophyta</taxon>
        <taxon>Embryophyta</taxon>
        <taxon>Tracheophyta</taxon>
        <taxon>Spermatophyta</taxon>
        <taxon>Magnoliopsida</taxon>
        <taxon>eudicotyledons</taxon>
        <taxon>Gunneridae</taxon>
        <taxon>Pentapetalae</taxon>
        <taxon>rosids</taxon>
        <taxon>malvids</taxon>
        <taxon>Sapindales</taxon>
        <taxon>Sapindaceae</taxon>
        <taxon>Hippocastanoideae</taxon>
        <taxon>Acereae</taxon>
        <taxon>Acer</taxon>
    </lineage>
</organism>
<dbReference type="InterPro" id="IPR035595">
    <property type="entry name" value="UDP_glycos_trans_CS"/>
</dbReference>
<dbReference type="Pfam" id="PF00201">
    <property type="entry name" value="UDPGT"/>
    <property type="match status" value="1"/>
</dbReference>
<dbReference type="FunFam" id="3.40.50.2000:FF:000056">
    <property type="entry name" value="Glycosyltransferase"/>
    <property type="match status" value="1"/>
</dbReference>
<keyword evidence="7" id="KW-1185">Reference proteome</keyword>
<reference evidence="6" key="1">
    <citation type="journal article" date="2022" name="Plant J.">
        <title>Strategies of tolerance reflected in two North American maple genomes.</title>
        <authorList>
            <person name="McEvoy S.L."/>
            <person name="Sezen U.U."/>
            <person name="Trouern-Trend A."/>
            <person name="McMahon S.M."/>
            <person name="Schaberg P.G."/>
            <person name="Yang J."/>
            <person name="Wegrzyn J.L."/>
            <person name="Swenson N.G."/>
        </authorList>
    </citation>
    <scope>NUCLEOTIDE SEQUENCE</scope>
    <source>
        <strain evidence="6">91603</strain>
    </source>
</reference>
<comment type="similarity">
    <text evidence="1 4">Belongs to the UDP-glycosyltransferase family.</text>
</comment>
<proteinExistence type="inferred from homology"/>